<protein>
    <recommendedName>
        <fullName evidence="2">SET domain-containing protein</fullName>
    </recommendedName>
</protein>
<feature type="domain" description="SET" evidence="2">
    <location>
        <begin position="83"/>
        <end position="316"/>
    </location>
</feature>
<dbReference type="Gene3D" id="3.90.1410.10">
    <property type="entry name" value="set domain protein methyltransferase, domain 1"/>
    <property type="match status" value="1"/>
</dbReference>
<dbReference type="AlphaFoldDB" id="A0AAW1P580"/>
<reference evidence="3 4" key="1">
    <citation type="journal article" date="2024" name="Nat. Commun.">
        <title>Phylogenomics reveals the evolutionary origins of lichenization in chlorophyte algae.</title>
        <authorList>
            <person name="Puginier C."/>
            <person name="Libourel C."/>
            <person name="Otte J."/>
            <person name="Skaloud P."/>
            <person name="Haon M."/>
            <person name="Grisel S."/>
            <person name="Petersen M."/>
            <person name="Berrin J.G."/>
            <person name="Delaux P.M."/>
            <person name="Dal Grande F."/>
            <person name="Keller J."/>
        </authorList>
    </citation>
    <scope>NUCLEOTIDE SEQUENCE [LARGE SCALE GENOMIC DNA]</scope>
    <source>
        <strain evidence="3 4">SAG 2043</strain>
    </source>
</reference>
<evidence type="ECO:0000259" key="2">
    <source>
        <dbReference type="PROSITE" id="PS50280"/>
    </source>
</evidence>
<sequence length="426" mass="46421">MKVTHTLNLKGLTRPLRGHHKAPDRPGERTGHGKRVLGEQWRGRSSWPARAAAASEGTATAADAEQASPLQAFLAWLVANGVQGIGSEGTPIGIWQGEDEQRGILCVSDIPKGQVIMRVPLRLALVDHEDDLEAKAALYAEAPWSVRLAAKLLRELAKGHESPWAAYLQVLPAVVDGPLTTFAWGDFKEIQYDPMMEQVHAGSWLLSDAYPRLEGEAIGGATREQFEWAMSVVHSRTFGSAAEEGGVGVRMLLPLVDMLNHGGDETAFLLQDPSRPADNVEWELVSPQKSPSEEWEMVVSAKRDIQEGEEVLLSYGERSNDDFFLHYGFVPARNAHDDVILFASLEEALDWHTEVFPHEGSGQGEYEAALQAGRAAAPEVDGAAAKLPSSQAKQVQAVKLVAGNRLDVRLMAAYNHLAEAEGPTRK</sequence>
<dbReference type="InterPro" id="IPR050600">
    <property type="entry name" value="SETD3_SETD6_MTase"/>
</dbReference>
<accession>A0AAW1P580</accession>
<dbReference type="InterPro" id="IPR001214">
    <property type="entry name" value="SET_dom"/>
</dbReference>
<dbReference type="PANTHER" id="PTHR13271:SF140">
    <property type="entry name" value="SET DOMAIN-CONTAINING PROTEIN"/>
    <property type="match status" value="1"/>
</dbReference>
<evidence type="ECO:0000313" key="4">
    <source>
        <dbReference type="Proteomes" id="UP001489004"/>
    </source>
</evidence>
<feature type="region of interest" description="Disordered" evidence="1">
    <location>
        <begin position="1"/>
        <end position="62"/>
    </location>
</feature>
<keyword evidence="4" id="KW-1185">Reference proteome</keyword>
<proteinExistence type="predicted"/>
<feature type="compositionally biased region" description="Basic and acidic residues" evidence="1">
    <location>
        <begin position="21"/>
        <end position="31"/>
    </location>
</feature>
<feature type="compositionally biased region" description="Low complexity" evidence="1">
    <location>
        <begin position="43"/>
        <end position="62"/>
    </location>
</feature>
<dbReference type="PANTHER" id="PTHR13271">
    <property type="entry name" value="UNCHARACTERIZED PUTATIVE METHYLTRANSFERASE"/>
    <property type="match status" value="1"/>
</dbReference>
<name>A0AAW1P580_9CHLO</name>
<organism evidence="3 4">
    <name type="scientific">[Myrmecia] bisecta</name>
    <dbReference type="NCBI Taxonomy" id="41462"/>
    <lineage>
        <taxon>Eukaryota</taxon>
        <taxon>Viridiplantae</taxon>
        <taxon>Chlorophyta</taxon>
        <taxon>core chlorophytes</taxon>
        <taxon>Trebouxiophyceae</taxon>
        <taxon>Trebouxiales</taxon>
        <taxon>Trebouxiaceae</taxon>
        <taxon>Myrmecia</taxon>
    </lineage>
</organism>
<dbReference type="PROSITE" id="PS50280">
    <property type="entry name" value="SET"/>
    <property type="match status" value="1"/>
</dbReference>
<comment type="caution">
    <text evidence="3">The sequence shown here is derived from an EMBL/GenBank/DDBJ whole genome shotgun (WGS) entry which is preliminary data.</text>
</comment>
<dbReference type="GO" id="GO:0016279">
    <property type="term" value="F:protein-lysine N-methyltransferase activity"/>
    <property type="evidence" value="ECO:0007669"/>
    <property type="project" value="TreeGrafter"/>
</dbReference>
<dbReference type="Pfam" id="PF00856">
    <property type="entry name" value="SET"/>
    <property type="match status" value="1"/>
</dbReference>
<dbReference type="SUPFAM" id="SSF82199">
    <property type="entry name" value="SET domain"/>
    <property type="match status" value="1"/>
</dbReference>
<dbReference type="InterPro" id="IPR046341">
    <property type="entry name" value="SET_dom_sf"/>
</dbReference>
<dbReference type="EMBL" id="JALJOR010000015">
    <property type="protein sequence ID" value="KAK9805479.1"/>
    <property type="molecule type" value="Genomic_DNA"/>
</dbReference>
<gene>
    <name evidence="3" type="ORF">WJX72_000563</name>
</gene>
<evidence type="ECO:0000313" key="3">
    <source>
        <dbReference type="EMBL" id="KAK9805479.1"/>
    </source>
</evidence>
<evidence type="ECO:0000256" key="1">
    <source>
        <dbReference type="SAM" id="MobiDB-lite"/>
    </source>
</evidence>
<dbReference type="Proteomes" id="UP001489004">
    <property type="component" value="Unassembled WGS sequence"/>
</dbReference>
<dbReference type="CDD" id="cd10527">
    <property type="entry name" value="SET_LSMT"/>
    <property type="match status" value="1"/>
</dbReference>